<dbReference type="Proteomes" id="UP000828390">
    <property type="component" value="Unassembled WGS sequence"/>
</dbReference>
<organism evidence="2 3">
    <name type="scientific">Dreissena polymorpha</name>
    <name type="common">Zebra mussel</name>
    <name type="synonym">Mytilus polymorpha</name>
    <dbReference type="NCBI Taxonomy" id="45954"/>
    <lineage>
        <taxon>Eukaryota</taxon>
        <taxon>Metazoa</taxon>
        <taxon>Spiralia</taxon>
        <taxon>Lophotrochozoa</taxon>
        <taxon>Mollusca</taxon>
        <taxon>Bivalvia</taxon>
        <taxon>Autobranchia</taxon>
        <taxon>Heteroconchia</taxon>
        <taxon>Euheterodonta</taxon>
        <taxon>Imparidentia</taxon>
        <taxon>Neoheterodontei</taxon>
        <taxon>Myida</taxon>
        <taxon>Dreissenoidea</taxon>
        <taxon>Dreissenidae</taxon>
        <taxon>Dreissena</taxon>
    </lineage>
</organism>
<reference evidence="2" key="2">
    <citation type="submission" date="2020-11" db="EMBL/GenBank/DDBJ databases">
        <authorList>
            <person name="McCartney M.A."/>
            <person name="Auch B."/>
            <person name="Kono T."/>
            <person name="Mallez S."/>
            <person name="Becker A."/>
            <person name="Gohl D.M."/>
            <person name="Silverstein K.A.T."/>
            <person name="Koren S."/>
            <person name="Bechman K.B."/>
            <person name="Herman A."/>
            <person name="Abrahante J.E."/>
            <person name="Garbe J."/>
        </authorList>
    </citation>
    <scope>NUCLEOTIDE SEQUENCE</scope>
    <source>
        <strain evidence="2">Duluth1</strain>
        <tissue evidence="2">Whole animal</tissue>
    </source>
</reference>
<proteinExistence type="predicted"/>
<evidence type="ECO:0000256" key="1">
    <source>
        <dbReference type="SAM" id="MobiDB-lite"/>
    </source>
</evidence>
<protein>
    <submittedName>
        <fullName evidence="2">Uncharacterized protein</fullName>
    </submittedName>
</protein>
<name>A0A9D4HBT1_DREPO</name>
<keyword evidence="3" id="KW-1185">Reference proteome</keyword>
<dbReference type="AlphaFoldDB" id="A0A9D4HBT1"/>
<dbReference type="EMBL" id="JAIWYP010000013">
    <property type="protein sequence ID" value="KAH3714650.1"/>
    <property type="molecule type" value="Genomic_DNA"/>
</dbReference>
<sequence length="108" mass="10731">MTLLSTDDVRDSADEAAVSVPSTTAETSGATIVISETVTLLSKDDRHGSADDTAVSIPSTTAAASVEPVTVPDTAVKGDTPAAAFSTGLVVDALPEAGVTTAMRVALV</sequence>
<gene>
    <name evidence="2" type="ORF">DPMN_057339</name>
</gene>
<comment type="caution">
    <text evidence="2">The sequence shown here is derived from an EMBL/GenBank/DDBJ whole genome shotgun (WGS) entry which is preliminary data.</text>
</comment>
<reference evidence="2" key="1">
    <citation type="journal article" date="2019" name="bioRxiv">
        <title>The Genome of the Zebra Mussel, Dreissena polymorpha: A Resource for Invasive Species Research.</title>
        <authorList>
            <person name="McCartney M.A."/>
            <person name="Auch B."/>
            <person name="Kono T."/>
            <person name="Mallez S."/>
            <person name="Zhang Y."/>
            <person name="Obille A."/>
            <person name="Becker A."/>
            <person name="Abrahante J.E."/>
            <person name="Garbe J."/>
            <person name="Badalamenti J.P."/>
            <person name="Herman A."/>
            <person name="Mangelson H."/>
            <person name="Liachko I."/>
            <person name="Sullivan S."/>
            <person name="Sone E.D."/>
            <person name="Koren S."/>
            <person name="Silverstein K.A.T."/>
            <person name="Beckman K.B."/>
            <person name="Gohl D.M."/>
        </authorList>
    </citation>
    <scope>NUCLEOTIDE SEQUENCE</scope>
    <source>
        <strain evidence="2">Duluth1</strain>
        <tissue evidence="2">Whole animal</tissue>
    </source>
</reference>
<accession>A0A9D4HBT1</accession>
<evidence type="ECO:0000313" key="3">
    <source>
        <dbReference type="Proteomes" id="UP000828390"/>
    </source>
</evidence>
<feature type="region of interest" description="Disordered" evidence="1">
    <location>
        <begin position="1"/>
        <end position="25"/>
    </location>
</feature>
<evidence type="ECO:0000313" key="2">
    <source>
        <dbReference type="EMBL" id="KAH3714650.1"/>
    </source>
</evidence>